<dbReference type="SMART" id="SM00408">
    <property type="entry name" value="IGc2"/>
    <property type="match status" value="1"/>
</dbReference>
<keyword evidence="1" id="KW-0677">Repeat</keyword>
<organism evidence="4 5">
    <name type="scientific">Romanomermis culicivorax</name>
    <name type="common">Nematode worm</name>
    <dbReference type="NCBI Taxonomy" id="13658"/>
    <lineage>
        <taxon>Eukaryota</taxon>
        <taxon>Metazoa</taxon>
        <taxon>Ecdysozoa</taxon>
        <taxon>Nematoda</taxon>
        <taxon>Enoplea</taxon>
        <taxon>Dorylaimia</taxon>
        <taxon>Mermithida</taxon>
        <taxon>Mermithoidea</taxon>
        <taxon>Mermithidae</taxon>
        <taxon>Romanomermis</taxon>
    </lineage>
</organism>
<dbReference type="PANTHER" id="PTHR44170:SF55">
    <property type="entry name" value="OBSCURIN ISOFORM X2"/>
    <property type="match status" value="1"/>
</dbReference>
<dbReference type="InterPro" id="IPR036179">
    <property type="entry name" value="Ig-like_dom_sf"/>
</dbReference>
<feature type="domain" description="Ig-like" evidence="3">
    <location>
        <begin position="110"/>
        <end position="218"/>
    </location>
</feature>
<dbReference type="WBParaSite" id="nRc.2.0.1.t28769-RA">
    <property type="protein sequence ID" value="nRc.2.0.1.t28769-RA"/>
    <property type="gene ID" value="nRc.2.0.1.g28769"/>
</dbReference>
<sequence length="469" mass="53101">IHVPSVDVGINSSNSSDFSANIRWSNVLYIPPTQNQSLKCLELSNSEEFSKHSAKVVTWFRNGHILKNASEFMITDDELTLIVNSRSKALEGKYFCRTEWKNYGIVVSPPLFVEFAGFENHKHEKKQRKVHALRGSIAYVPCVAPRPKPSYAAKYWFVRNDGYTIHESLDDKYFLTLNGLQILISMNNSHDSGNYTCFVKNTITGIEHRGKTVHLLVSEVPKSKSRVKIVAPSQKQTDLWVNIGENITMECVMHGHPSPLVVWEKYGGTLPNSRHEIIFDNLLLTNVSKEDEGTYLCKAEAAPNVDLNEYSSQLPLIFYSLVVHEPIKTKINFEVDLKNEQLYHIQCESSSGSNEMSILFNGEDLLRKSRIVNVNTNEGGRKPRLNVVIHNVSLADGIYQCLTPSKLSKYIPNGGAIFIKRIISNDTTSYRDVFGENYDGYDDDEAKETDNVIQLQQKSDENRSTLCLL</sequence>
<dbReference type="Pfam" id="PF13927">
    <property type="entry name" value="Ig_3"/>
    <property type="match status" value="1"/>
</dbReference>
<evidence type="ECO:0000313" key="5">
    <source>
        <dbReference type="WBParaSite" id="nRc.2.0.1.t28769-RA"/>
    </source>
</evidence>
<evidence type="ECO:0000256" key="2">
    <source>
        <dbReference type="ARBA" id="ARBA00023157"/>
    </source>
</evidence>
<dbReference type="PANTHER" id="PTHR44170">
    <property type="entry name" value="PROTEIN SIDEKICK"/>
    <property type="match status" value="1"/>
</dbReference>
<dbReference type="SUPFAM" id="SSF48726">
    <property type="entry name" value="Immunoglobulin"/>
    <property type="match status" value="3"/>
</dbReference>
<accession>A0A915JRQ8</accession>
<name>A0A915JRQ8_ROMCU</name>
<dbReference type="SMART" id="SM00409">
    <property type="entry name" value="IG"/>
    <property type="match status" value="3"/>
</dbReference>
<proteinExistence type="predicted"/>
<dbReference type="InterPro" id="IPR013783">
    <property type="entry name" value="Ig-like_fold"/>
</dbReference>
<evidence type="ECO:0000313" key="4">
    <source>
        <dbReference type="Proteomes" id="UP000887565"/>
    </source>
</evidence>
<protein>
    <submittedName>
        <fullName evidence="5">Ig-like domain-containing protein</fullName>
    </submittedName>
</protein>
<dbReference type="Gene3D" id="2.60.40.10">
    <property type="entry name" value="Immunoglobulins"/>
    <property type="match status" value="3"/>
</dbReference>
<dbReference type="Proteomes" id="UP000887565">
    <property type="component" value="Unplaced"/>
</dbReference>
<keyword evidence="2" id="KW-1015">Disulfide bond</keyword>
<feature type="domain" description="Ig-like" evidence="3">
    <location>
        <begin position="221"/>
        <end position="308"/>
    </location>
</feature>
<evidence type="ECO:0000259" key="3">
    <source>
        <dbReference type="PROSITE" id="PS50835"/>
    </source>
</evidence>
<reference evidence="5" key="1">
    <citation type="submission" date="2022-11" db="UniProtKB">
        <authorList>
            <consortium name="WormBaseParasite"/>
        </authorList>
    </citation>
    <scope>IDENTIFICATION</scope>
</reference>
<feature type="domain" description="Ig-like" evidence="3">
    <location>
        <begin position="4"/>
        <end position="99"/>
    </location>
</feature>
<dbReference type="InterPro" id="IPR003599">
    <property type="entry name" value="Ig_sub"/>
</dbReference>
<dbReference type="GO" id="GO:0098609">
    <property type="term" value="P:cell-cell adhesion"/>
    <property type="evidence" value="ECO:0007669"/>
    <property type="project" value="TreeGrafter"/>
</dbReference>
<dbReference type="PROSITE" id="PS50835">
    <property type="entry name" value="IG_LIKE"/>
    <property type="match status" value="3"/>
</dbReference>
<keyword evidence="4" id="KW-1185">Reference proteome</keyword>
<dbReference type="AlphaFoldDB" id="A0A915JRQ8"/>
<evidence type="ECO:0000256" key="1">
    <source>
        <dbReference type="ARBA" id="ARBA00022737"/>
    </source>
</evidence>
<dbReference type="InterPro" id="IPR007110">
    <property type="entry name" value="Ig-like_dom"/>
</dbReference>
<dbReference type="InterPro" id="IPR003598">
    <property type="entry name" value="Ig_sub2"/>
</dbReference>